<proteinExistence type="predicted"/>
<dbReference type="Proteomes" id="UP000318010">
    <property type="component" value="Unassembled WGS sequence"/>
</dbReference>
<gene>
    <name evidence="1" type="ORF">FPZ42_06110</name>
</gene>
<protein>
    <submittedName>
        <fullName evidence="1">2'-5' RNA ligase family protein</fullName>
    </submittedName>
</protein>
<dbReference type="OrthoDB" id="793003at2"/>
<dbReference type="SUPFAM" id="SSF55144">
    <property type="entry name" value="LigT-like"/>
    <property type="match status" value="1"/>
</dbReference>
<sequence>MHADLLLLTLKIDNKTQEYFDALRKQYFPSDRNWLDAHVMLFHQLPAGEQQIIRDVVDIATSTSVFEMDITSPKHIGRGVAYKIESPQLLMMHKHMQALWERWLIPQDKHTLWPHITIQNKVDPVVAQSTLLKVSDHFEPFKAVAQGLTLWEYKGSPWEFVDEWLFKS</sequence>
<organism evidence="1 2">
    <name type="scientific">Mucilaginibacter achroorhodeus</name>
    <dbReference type="NCBI Taxonomy" id="2599294"/>
    <lineage>
        <taxon>Bacteria</taxon>
        <taxon>Pseudomonadati</taxon>
        <taxon>Bacteroidota</taxon>
        <taxon>Sphingobacteriia</taxon>
        <taxon>Sphingobacteriales</taxon>
        <taxon>Sphingobacteriaceae</taxon>
        <taxon>Mucilaginibacter</taxon>
    </lineage>
</organism>
<keyword evidence="2" id="KW-1185">Reference proteome</keyword>
<dbReference type="GO" id="GO:0016874">
    <property type="term" value="F:ligase activity"/>
    <property type="evidence" value="ECO:0007669"/>
    <property type="project" value="UniProtKB-KW"/>
</dbReference>
<keyword evidence="1" id="KW-0436">Ligase</keyword>
<name>A0A563U5H7_9SPHI</name>
<reference evidence="1 2" key="1">
    <citation type="submission" date="2019-07" db="EMBL/GenBank/DDBJ databases">
        <authorList>
            <person name="Kim J."/>
        </authorList>
    </citation>
    <scope>NUCLEOTIDE SEQUENCE [LARGE SCALE GENOMIC DNA]</scope>
    <source>
        <strain evidence="1 2">MJ1a</strain>
    </source>
</reference>
<dbReference type="AlphaFoldDB" id="A0A563U5H7"/>
<accession>A0A563U5H7</accession>
<evidence type="ECO:0000313" key="2">
    <source>
        <dbReference type="Proteomes" id="UP000318010"/>
    </source>
</evidence>
<comment type="caution">
    <text evidence="1">The sequence shown here is derived from an EMBL/GenBank/DDBJ whole genome shotgun (WGS) entry which is preliminary data.</text>
</comment>
<dbReference type="Gene3D" id="3.90.1140.10">
    <property type="entry name" value="Cyclic phosphodiesterase"/>
    <property type="match status" value="1"/>
</dbReference>
<evidence type="ECO:0000313" key="1">
    <source>
        <dbReference type="EMBL" id="TWR26610.1"/>
    </source>
</evidence>
<dbReference type="InterPro" id="IPR009097">
    <property type="entry name" value="Cyclic_Pdiesterase"/>
</dbReference>
<dbReference type="RefSeq" id="WP_146269615.1">
    <property type="nucleotide sequence ID" value="NZ_VOEI01000002.1"/>
</dbReference>
<dbReference type="Pfam" id="PF13563">
    <property type="entry name" value="2_5_RNA_ligase2"/>
    <property type="match status" value="1"/>
</dbReference>
<dbReference type="EMBL" id="VOEI01000002">
    <property type="protein sequence ID" value="TWR26610.1"/>
    <property type="molecule type" value="Genomic_DNA"/>
</dbReference>